<reference evidence="7" key="1">
    <citation type="submission" date="2016-09" db="EMBL/GenBank/DDBJ databases">
        <authorList>
            <person name="Hebert L."/>
            <person name="Moumen B."/>
        </authorList>
    </citation>
    <scope>NUCLEOTIDE SEQUENCE [LARGE SCALE GENOMIC DNA]</scope>
    <source>
        <strain evidence="7">OVI</strain>
    </source>
</reference>
<comment type="caution">
    <text evidence="7">The sequence shown here is derived from an EMBL/GenBank/DDBJ whole genome shotgun (WGS) entry which is preliminary data.</text>
</comment>
<dbReference type="EMBL" id="CZPT02000689">
    <property type="protein sequence ID" value="SCU67119.1"/>
    <property type="molecule type" value="Genomic_DNA"/>
</dbReference>
<evidence type="ECO:0000256" key="1">
    <source>
        <dbReference type="ARBA" id="ARBA00004240"/>
    </source>
</evidence>
<gene>
    <name evidence="7" type="ORF">TEOVI_000782200</name>
</gene>
<keyword evidence="4" id="KW-1015">Disulfide bond</keyword>
<dbReference type="GO" id="GO:0030968">
    <property type="term" value="P:endoplasmic reticulum unfolded protein response"/>
    <property type="evidence" value="ECO:0007669"/>
    <property type="project" value="InterPro"/>
</dbReference>
<organism evidence="7 8">
    <name type="scientific">Trypanosoma equiperdum</name>
    <dbReference type="NCBI Taxonomy" id="5694"/>
    <lineage>
        <taxon>Eukaryota</taxon>
        <taxon>Discoba</taxon>
        <taxon>Euglenozoa</taxon>
        <taxon>Kinetoplastea</taxon>
        <taxon>Metakinetoplastina</taxon>
        <taxon>Trypanosomatida</taxon>
        <taxon>Trypanosomatidae</taxon>
        <taxon>Trypanosoma</taxon>
    </lineage>
</organism>
<dbReference type="Proteomes" id="UP000195570">
    <property type="component" value="Unassembled WGS sequence"/>
</dbReference>
<evidence type="ECO:0000256" key="5">
    <source>
        <dbReference type="SAM" id="SignalP"/>
    </source>
</evidence>
<dbReference type="InterPro" id="IPR009011">
    <property type="entry name" value="Man6P_isomerase_rcpt-bd_dom_sf"/>
</dbReference>
<proteinExistence type="predicted"/>
<evidence type="ECO:0000259" key="6">
    <source>
        <dbReference type="PROSITE" id="PS51914"/>
    </source>
</evidence>
<keyword evidence="2 5" id="KW-0732">Signal</keyword>
<sequence length="262" mass="29716">MYATRAKVLLFRLATFVLVSVVRGQEEVTEHKYNIVFSRDPVPSGLSEEQYYPMRLSNGSAYLCVLPDITVEEKKTLQAEDSELDVPLSLEHVAVVNRALKNMCYTMEESWWTYRLCWGSGVEQFHRSAVAGDSKSNAPKQMKEDPHFVLGVAPPADVLDLRYGVNTKGLRYIYTIYSDGLTCDLTQLPRTTEVQLYCAREGEGNSPTMRVREAEVCRYIVSLTAKEVCLLGLKEIQQRYGVITCHETKPTNTVDWNNKQQG</sequence>
<dbReference type="Gene3D" id="2.70.130.10">
    <property type="entry name" value="Mannose-6-phosphate receptor binding domain"/>
    <property type="match status" value="1"/>
</dbReference>
<dbReference type="InterPro" id="IPR044865">
    <property type="entry name" value="MRH_dom"/>
</dbReference>
<dbReference type="PANTHER" id="PTHR15414:SF0">
    <property type="entry name" value="ENDOPLASMIC RETICULUM LECTIN 1"/>
    <property type="match status" value="1"/>
</dbReference>
<evidence type="ECO:0000256" key="2">
    <source>
        <dbReference type="ARBA" id="ARBA00022729"/>
    </source>
</evidence>
<accession>A0A1G4I5L5</accession>
<evidence type="ECO:0000313" key="7">
    <source>
        <dbReference type="EMBL" id="SCU67119.1"/>
    </source>
</evidence>
<evidence type="ECO:0000313" key="8">
    <source>
        <dbReference type="Proteomes" id="UP000195570"/>
    </source>
</evidence>
<comment type="subcellular location">
    <subcellularLocation>
        <location evidence="1">Endoplasmic reticulum</location>
    </subcellularLocation>
</comment>
<keyword evidence="8" id="KW-1185">Reference proteome</keyword>
<feature type="domain" description="MRH" evidence="6">
    <location>
        <begin position="102"/>
        <end position="231"/>
    </location>
</feature>
<dbReference type="InterPro" id="IPR012913">
    <property type="entry name" value="OS9-like_dom"/>
</dbReference>
<keyword evidence="3" id="KW-0256">Endoplasmic reticulum</keyword>
<feature type="chain" id="PRO_5009235218" evidence="5">
    <location>
        <begin position="25"/>
        <end position="262"/>
    </location>
</feature>
<dbReference type="PROSITE" id="PS51914">
    <property type="entry name" value="MRH"/>
    <property type="match status" value="1"/>
</dbReference>
<feature type="signal peptide" evidence="5">
    <location>
        <begin position="1"/>
        <end position="24"/>
    </location>
</feature>
<dbReference type="InterPro" id="IPR045149">
    <property type="entry name" value="OS-9-like"/>
</dbReference>
<dbReference type="SUPFAM" id="SSF50911">
    <property type="entry name" value="Mannose 6-phosphate receptor domain"/>
    <property type="match status" value="1"/>
</dbReference>
<dbReference type="RefSeq" id="XP_067078479.1">
    <property type="nucleotide sequence ID" value="XM_067222378.1"/>
</dbReference>
<dbReference type="GO" id="GO:0005788">
    <property type="term" value="C:endoplasmic reticulum lumen"/>
    <property type="evidence" value="ECO:0007669"/>
    <property type="project" value="TreeGrafter"/>
</dbReference>
<evidence type="ECO:0000256" key="3">
    <source>
        <dbReference type="ARBA" id="ARBA00022824"/>
    </source>
</evidence>
<dbReference type="PANTHER" id="PTHR15414">
    <property type="entry name" value="OS-9-RELATED"/>
    <property type="match status" value="1"/>
</dbReference>
<dbReference type="GeneID" id="92381756"/>
<name>A0A1G4I5L5_TRYEQ</name>
<evidence type="ECO:0000256" key="4">
    <source>
        <dbReference type="ARBA" id="ARBA00023157"/>
    </source>
</evidence>
<dbReference type="Pfam" id="PF07915">
    <property type="entry name" value="PRKCSH"/>
    <property type="match status" value="1"/>
</dbReference>
<dbReference type="VEuPathDB" id="TriTrypDB:TEOVI_000782200"/>
<dbReference type="AlphaFoldDB" id="A0A1G4I5L5"/>
<dbReference type="GO" id="GO:0030970">
    <property type="term" value="P:retrograde protein transport, ER to cytosol"/>
    <property type="evidence" value="ECO:0007669"/>
    <property type="project" value="TreeGrafter"/>
</dbReference>
<protein>
    <submittedName>
        <fullName evidence="7">Glucosidase II beta subunit-like protein, putative</fullName>
    </submittedName>
</protein>